<dbReference type="PANTHER" id="PTHR38839">
    <property type="entry name" value="TRANSCRIPTIONAL REGULATOR WHID-RELATED"/>
    <property type="match status" value="1"/>
</dbReference>
<proteinExistence type="inferred from homology"/>
<keyword evidence="11" id="KW-0963">Cytoplasm</keyword>
<evidence type="ECO:0000313" key="14">
    <source>
        <dbReference type="Proteomes" id="UP000637578"/>
    </source>
</evidence>
<sequence length="90" mass="10344">MSTAIITPWAAVGDMSWRQHGACAVSTNPDLWFPEGNHKSERLAKVVCHNCPVKIPCLRWALNNKEKWGVWGGTTERERRRMQKSIRDQI</sequence>
<dbReference type="GO" id="GO:0005737">
    <property type="term" value="C:cytoplasm"/>
    <property type="evidence" value="ECO:0007669"/>
    <property type="project" value="UniProtKB-SubCell"/>
</dbReference>
<evidence type="ECO:0000256" key="10">
    <source>
        <dbReference type="ARBA" id="ARBA00023163"/>
    </source>
</evidence>
<dbReference type="GO" id="GO:0047134">
    <property type="term" value="F:protein-disulfide reductase [NAD(P)H] activity"/>
    <property type="evidence" value="ECO:0007669"/>
    <property type="project" value="TreeGrafter"/>
</dbReference>
<dbReference type="RefSeq" id="WP_229686828.1">
    <property type="nucleotide sequence ID" value="NZ_BMMK01000044.1"/>
</dbReference>
<keyword evidence="6 11" id="KW-0411">Iron-sulfur</keyword>
<feature type="binding site" evidence="11">
    <location>
        <position position="51"/>
    </location>
    <ligand>
        <name>[4Fe-4S] cluster</name>
        <dbReference type="ChEBI" id="CHEBI:49883"/>
    </ligand>
</feature>
<evidence type="ECO:0000259" key="12">
    <source>
        <dbReference type="PROSITE" id="PS51674"/>
    </source>
</evidence>
<feature type="binding site" evidence="11">
    <location>
        <position position="57"/>
    </location>
    <ligand>
        <name>[4Fe-4S] cluster</name>
        <dbReference type="ChEBI" id="CHEBI:49883"/>
    </ligand>
</feature>
<organism evidence="13 14">
    <name type="scientific">Longimycelium tulufanense</name>
    <dbReference type="NCBI Taxonomy" id="907463"/>
    <lineage>
        <taxon>Bacteria</taxon>
        <taxon>Bacillati</taxon>
        <taxon>Actinomycetota</taxon>
        <taxon>Actinomycetes</taxon>
        <taxon>Pseudonocardiales</taxon>
        <taxon>Pseudonocardiaceae</taxon>
        <taxon>Longimycelium</taxon>
    </lineage>
</organism>
<evidence type="ECO:0000256" key="6">
    <source>
        <dbReference type="ARBA" id="ARBA00023014"/>
    </source>
</evidence>
<keyword evidence="14" id="KW-1185">Reference proteome</keyword>
<keyword evidence="10 11" id="KW-0804">Transcription</keyword>
<evidence type="ECO:0000313" key="13">
    <source>
        <dbReference type="EMBL" id="GGM79424.1"/>
    </source>
</evidence>
<feature type="binding site" evidence="11">
    <location>
        <position position="48"/>
    </location>
    <ligand>
        <name>[4Fe-4S] cluster</name>
        <dbReference type="ChEBI" id="CHEBI:49883"/>
    </ligand>
</feature>
<comment type="caution">
    <text evidence="13">The sequence shown here is derived from an EMBL/GenBank/DDBJ whole genome shotgun (WGS) entry which is preliminary data.</text>
</comment>
<dbReference type="HAMAP" id="MF_01479">
    <property type="entry name" value="WhiB"/>
    <property type="match status" value="1"/>
</dbReference>
<protein>
    <recommendedName>
        <fullName evidence="11">Transcriptional regulator WhiB</fullName>
    </recommendedName>
</protein>
<evidence type="ECO:0000256" key="7">
    <source>
        <dbReference type="ARBA" id="ARBA00023015"/>
    </source>
</evidence>
<keyword evidence="4 11" id="KW-0479">Metal-binding</keyword>
<dbReference type="InterPro" id="IPR034768">
    <property type="entry name" value="4FE4S_WBL"/>
</dbReference>
<keyword evidence="8 11" id="KW-0238">DNA-binding</keyword>
<evidence type="ECO:0000256" key="4">
    <source>
        <dbReference type="ARBA" id="ARBA00022723"/>
    </source>
</evidence>
<comment type="PTM">
    <text evidence="11">The Fe-S cluster can be nitrosylated by nitric oxide (NO).</text>
</comment>
<gene>
    <name evidence="13" type="primary">whiB2</name>
    <name evidence="11" type="synonym">whiB</name>
    <name evidence="13" type="ORF">GCM10012275_57530</name>
</gene>
<dbReference type="GO" id="GO:0046872">
    <property type="term" value="F:metal ion binding"/>
    <property type="evidence" value="ECO:0007669"/>
    <property type="project" value="UniProtKB-KW"/>
</dbReference>
<dbReference type="Proteomes" id="UP000637578">
    <property type="component" value="Unassembled WGS sequence"/>
</dbReference>
<reference evidence="13" key="1">
    <citation type="journal article" date="2014" name="Int. J. Syst. Evol. Microbiol.">
        <title>Complete genome sequence of Corynebacterium casei LMG S-19264T (=DSM 44701T), isolated from a smear-ripened cheese.</title>
        <authorList>
            <consortium name="US DOE Joint Genome Institute (JGI-PGF)"/>
            <person name="Walter F."/>
            <person name="Albersmeier A."/>
            <person name="Kalinowski J."/>
            <person name="Ruckert C."/>
        </authorList>
    </citation>
    <scope>NUCLEOTIDE SEQUENCE</scope>
    <source>
        <strain evidence="13">CGMCC 4.5737</strain>
    </source>
</reference>
<name>A0A8J3FY59_9PSEU</name>
<comment type="cofactor">
    <cofactor evidence="11">
        <name>[4Fe-4S] cluster</name>
        <dbReference type="ChEBI" id="CHEBI:49883"/>
    </cofactor>
    <text evidence="11">Binds 1 [4Fe-4S] cluster per subunit. Following nitrosylation of the [4Fe-4S] cluster binds 1 [4Fe-8(NO)] cluster per subunit.</text>
</comment>
<keyword evidence="9 11" id="KW-1015">Disulfide bond</keyword>
<dbReference type="Pfam" id="PF02467">
    <property type="entry name" value="Whib"/>
    <property type="match status" value="1"/>
</dbReference>
<dbReference type="GO" id="GO:0051539">
    <property type="term" value="F:4 iron, 4 sulfur cluster binding"/>
    <property type="evidence" value="ECO:0007669"/>
    <property type="project" value="UniProtKB-UniRule"/>
</dbReference>
<keyword evidence="7 11" id="KW-0805">Transcription regulation</keyword>
<evidence type="ECO:0000256" key="3">
    <source>
        <dbReference type="ARBA" id="ARBA00022485"/>
    </source>
</evidence>
<evidence type="ECO:0000256" key="2">
    <source>
        <dbReference type="ARBA" id="ARBA00006597"/>
    </source>
</evidence>
<evidence type="ECO:0000256" key="8">
    <source>
        <dbReference type="ARBA" id="ARBA00023125"/>
    </source>
</evidence>
<keyword evidence="3 11" id="KW-0004">4Fe-4S</keyword>
<keyword evidence="5 11" id="KW-0408">Iron</keyword>
<dbReference type="InterPro" id="IPR003482">
    <property type="entry name" value="Whib"/>
</dbReference>
<dbReference type="EMBL" id="BMMK01000044">
    <property type="protein sequence ID" value="GGM79424.1"/>
    <property type="molecule type" value="Genomic_DNA"/>
</dbReference>
<evidence type="ECO:0000256" key="11">
    <source>
        <dbReference type="HAMAP-Rule" id="MF_01479"/>
    </source>
</evidence>
<dbReference type="AlphaFoldDB" id="A0A8J3FY59"/>
<comment type="similarity">
    <text evidence="2 11">Belongs to the WhiB family.</text>
</comment>
<comment type="subcellular location">
    <subcellularLocation>
        <location evidence="1 11">Cytoplasm</location>
    </subcellularLocation>
</comment>
<dbReference type="PROSITE" id="PS51674">
    <property type="entry name" value="4FE4S_WBL"/>
    <property type="match status" value="1"/>
</dbReference>
<dbReference type="GO" id="GO:0045892">
    <property type="term" value="P:negative regulation of DNA-templated transcription"/>
    <property type="evidence" value="ECO:0007669"/>
    <property type="project" value="TreeGrafter"/>
</dbReference>
<evidence type="ECO:0000256" key="5">
    <source>
        <dbReference type="ARBA" id="ARBA00023004"/>
    </source>
</evidence>
<accession>A0A8J3FY59</accession>
<feature type="binding site" evidence="11">
    <location>
        <position position="23"/>
    </location>
    <ligand>
        <name>[4Fe-4S] cluster</name>
        <dbReference type="ChEBI" id="CHEBI:49883"/>
    </ligand>
</feature>
<feature type="domain" description="4Fe-4S Wbl-type" evidence="12">
    <location>
        <begin position="22"/>
        <end position="81"/>
    </location>
</feature>
<dbReference type="GO" id="GO:0003677">
    <property type="term" value="F:DNA binding"/>
    <property type="evidence" value="ECO:0007669"/>
    <property type="project" value="UniProtKB-UniRule"/>
</dbReference>
<dbReference type="GO" id="GO:0035731">
    <property type="term" value="F:dinitrosyl-iron complex binding"/>
    <property type="evidence" value="ECO:0007669"/>
    <property type="project" value="UniProtKB-UniRule"/>
</dbReference>
<evidence type="ECO:0000256" key="9">
    <source>
        <dbReference type="ARBA" id="ARBA00023157"/>
    </source>
</evidence>
<comment type="function">
    <text evidence="11">Acts as a transcriptional regulator. Probably redox-responsive. The apo- but not holo-form probably binds DNA.</text>
</comment>
<comment type="PTM">
    <text evidence="11">Upon Fe-S cluster removal intramolecular disulfide bonds are formed.</text>
</comment>
<reference evidence="13" key="2">
    <citation type="submission" date="2020-09" db="EMBL/GenBank/DDBJ databases">
        <authorList>
            <person name="Sun Q."/>
            <person name="Zhou Y."/>
        </authorList>
    </citation>
    <scope>NUCLEOTIDE SEQUENCE</scope>
    <source>
        <strain evidence="13">CGMCC 4.5737</strain>
    </source>
</reference>
<evidence type="ECO:0000256" key="1">
    <source>
        <dbReference type="ARBA" id="ARBA00004496"/>
    </source>
</evidence>
<dbReference type="GO" id="GO:0045454">
    <property type="term" value="P:cell redox homeostasis"/>
    <property type="evidence" value="ECO:0007669"/>
    <property type="project" value="TreeGrafter"/>
</dbReference>